<dbReference type="RefSeq" id="WP_101302782.1">
    <property type="nucleotide sequence ID" value="NZ_CP025197.1"/>
</dbReference>
<dbReference type="EMBL" id="CP025197">
    <property type="protein sequence ID" value="AUG58364.1"/>
    <property type="molecule type" value="Genomic_DNA"/>
</dbReference>
<name>A0A2K9EE04_9FIRM</name>
<evidence type="ECO:0000313" key="4">
    <source>
        <dbReference type="Proteomes" id="UP000233534"/>
    </source>
</evidence>
<feature type="transmembrane region" description="Helical" evidence="1">
    <location>
        <begin position="213"/>
        <end position="235"/>
    </location>
</feature>
<dbReference type="AlphaFoldDB" id="A0A2K9EE04"/>
<keyword evidence="1" id="KW-0812">Transmembrane</keyword>
<feature type="transmembrane region" description="Helical" evidence="1">
    <location>
        <begin position="12"/>
        <end position="33"/>
    </location>
</feature>
<evidence type="ECO:0000313" key="3">
    <source>
        <dbReference type="EMBL" id="PQQ66418.1"/>
    </source>
</evidence>
<reference evidence="2 4" key="1">
    <citation type="submission" date="2017-12" db="EMBL/GenBank/DDBJ databases">
        <title>Complete genome sequence of Herbivorax saccincola GGR1, a novel Cellulosome-producing hydrolytic bacterium in a thermophilic biogas plant, established by Illumina and Nanopore MinION sequencing.</title>
        <authorList>
            <person name="Pechtl A."/>
            <person name="Ruckert C."/>
            <person name="Koeck D.E."/>
            <person name="Maus I."/>
            <person name="Winkler A."/>
            <person name="Kalinowski J."/>
            <person name="Puhler A."/>
            <person name="Schwarz W.W."/>
            <person name="Zverlov V.V."/>
            <person name="Schluter A."/>
            <person name="Liebl W."/>
        </authorList>
    </citation>
    <scope>NUCLEOTIDE SEQUENCE [LARGE SCALE GENOMIC DNA]</scope>
    <source>
        <strain evidence="2">GGR1</strain>
        <strain evidence="4">SR1</strain>
    </source>
</reference>
<evidence type="ECO:0000256" key="1">
    <source>
        <dbReference type="SAM" id="Phobius"/>
    </source>
</evidence>
<evidence type="ECO:0000313" key="5">
    <source>
        <dbReference type="Proteomes" id="UP000239720"/>
    </source>
</evidence>
<feature type="transmembrane region" description="Helical" evidence="1">
    <location>
        <begin position="315"/>
        <end position="334"/>
    </location>
</feature>
<dbReference type="OrthoDB" id="2087179at2"/>
<keyword evidence="1" id="KW-0472">Membrane</keyword>
<dbReference type="EMBL" id="NEMB01000003">
    <property type="protein sequence ID" value="PQQ66418.1"/>
    <property type="molecule type" value="Genomic_DNA"/>
</dbReference>
<feature type="transmembrane region" description="Helical" evidence="1">
    <location>
        <begin position="171"/>
        <end position="201"/>
    </location>
</feature>
<sequence>MRSLLHRLKNVFIIITSVISGIFLFLVVLSLIFKNTVMTADFHKNMFEKNEVYSEAQRVIDSSREDVVRLIKGQSPELNEQQKEIIYILENSTSPEMVRINLDNINQDIFQYFNGKRRFLPDIYVDMKPPNLDDAYGENQTANSNYVSNRITRLNLNALIMSINRSDILEVFLLIKLVFFFVNSIPKFFIPAILFMLLIQMIISKRAGKIGKWLLYLCFSCSFLLIVFAICIYIYSHNMLPNLINEAALPIPINQDVLLSYIQDSVSLPALLCLLSGMFLFLLTYIFVIINKAVYKSVVNKRVFKFSFMKNHTKLLKYTLCTFLFAASIFGLAYNVHSFKKDFNANNFSNIVSKYTNYNSATEVVSAKNETIYTLQINLVDSDTNDPVENIEIKVDGKTETGDRHYNLSKVTDHEGTAKFHLGKGTFYIDFSSTQLSDNYIMPSPFYFDLTSVGTTIITINLDKYNEMENYGIVEIEILDENNEPFEGIEVFIENLKTNKNLEGEHKNSLEPPDENCLEPGTEPDRYFSITNLDGIALFKMEEGIYKAEFSEDKFPQEYIVPEPFSIKILPGIVSRYTIKLAKSE</sequence>
<gene>
    <name evidence="3" type="ORF">B9R14_06405</name>
    <name evidence="2" type="ORF">HVS_12455</name>
</gene>
<organism evidence="2 4">
    <name type="scientific">Acetivibrio saccincola</name>
    <dbReference type="NCBI Taxonomy" id="1677857"/>
    <lineage>
        <taxon>Bacteria</taxon>
        <taxon>Bacillati</taxon>
        <taxon>Bacillota</taxon>
        <taxon>Clostridia</taxon>
        <taxon>Eubacteriales</taxon>
        <taxon>Oscillospiraceae</taxon>
        <taxon>Acetivibrio</taxon>
    </lineage>
</organism>
<keyword evidence="1" id="KW-1133">Transmembrane helix</keyword>
<dbReference type="Proteomes" id="UP000233534">
    <property type="component" value="Chromosome"/>
</dbReference>
<keyword evidence="4" id="KW-1185">Reference proteome</keyword>
<dbReference type="KEGG" id="hsc:HVS_12455"/>
<accession>A0A2K9EE04</accession>
<dbReference type="Proteomes" id="UP000239720">
    <property type="component" value="Unassembled WGS sequence"/>
</dbReference>
<feature type="transmembrane region" description="Helical" evidence="1">
    <location>
        <begin position="268"/>
        <end position="294"/>
    </location>
</feature>
<reference evidence="3 5" key="2">
    <citation type="journal article" date="2018" name="Syst. Appl. Microbiol.">
        <title>Characterization and high-quality draft genome sequence of Herbivorax saccincola A7, an anaerobic, alkaliphilic, thermophilic, cellulolytic, and xylanolytic bacterium.</title>
        <authorList>
            <person name="Aikawa S."/>
            <person name="Baramee S."/>
            <person name="Sermsathanaswadi J."/>
            <person name="Thianheng P."/>
            <person name="Tachaapaikoon C."/>
            <person name="Shikata A."/>
            <person name="Waeonukul R."/>
            <person name="Pason P."/>
            <person name="Ratanakhanokchai K."/>
            <person name="Kosugi A."/>
        </authorList>
    </citation>
    <scope>NUCLEOTIDE SEQUENCE [LARGE SCALE GENOMIC DNA]</scope>
    <source>
        <strain evidence="3 5">A7</strain>
    </source>
</reference>
<protein>
    <submittedName>
        <fullName evidence="2">Uncharacterized protein</fullName>
    </submittedName>
</protein>
<evidence type="ECO:0000313" key="2">
    <source>
        <dbReference type="EMBL" id="AUG58364.1"/>
    </source>
</evidence>
<proteinExistence type="predicted"/>